<evidence type="ECO:0000313" key="3">
    <source>
        <dbReference type="Proteomes" id="UP000780875"/>
    </source>
</evidence>
<name>A0ABS7UI50_9ACTN</name>
<dbReference type="Gene3D" id="2.40.33.20">
    <property type="entry name" value="PK beta-barrel domain-like"/>
    <property type="match status" value="1"/>
</dbReference>
<feature type="domain" description="MOSC" evidence="1">
    <location>
        <begin position="98"/>
        <end position="260"/>
    </location>
</feature>
<dbReference type="RefSeq" id="WP_224125061.1">
    <property type="nucleotide sequence ID" value="NZ_JAIQZJ010000016.1"/>
</dbReference>
<keyword evidence="3" id="KW-1185">Reference proteome</keyword>
<organism evidence="2 3">
    <name type="scientific">Nocardioides mangrovi</name>
    <dbReference type="NCBI Taxonomy" id="2874580"/>
    <lineage>
        <taxon>Bacteria</taxon>
        <taxon>Bacillati</taxon>
        <taxon>Actinomycetota</taxon>
        <taxon>Actinomycetes</taxon>
        <taxon>Propionibacteriales</taxon>
        <taxon>Nocardioidaceae</taxon>
        <taxon>Nocardioides</taxon>
    </lineage>
</organism>
<gene>
    <name evidence="2" type="ORF">K8U61_21210</name>
</gene>
<evidence type="ECO:0000259" key="1">
    <source>
        <dbReference type="PROSITE" id="PS51340"/>
    </source>
</evidence>
<comment type="caution">
    <text evidence="2">The sequence shown here is derived from an EMBL/GenBank/DDBJ whole genome shotgun (WGS) entry which is preliminary data.</text>
</comment>
<proteinExistence type="predicted"/>
<accession>A0ABS7UI50</accession>
<dbReference type="InterPro" id="IPR005302">
    <property type="entry name" value="MoCF_Sase_C"/>
</dbReference>
<dbReference type="Proteomes" id="UP000780875">
    <property type="component" value="Unassembled WGS sequence"/>
</dbReference>
<dbReference type="PROSITE" id="PS51340">
    <property type="entry name" value="MOSC"/>
    <property type="match status" value="1"/>
</dbReference>
<sequence>MTGTITVSELSVTAVKGFGLTHPDRVEVETSGAVGDRDFFLVDDADRLWSVTGHGDLLGHWTGFDRDSGVLTLGRGEDVVLSVRVERGEPIHAHLWGDRYQDGHVVTGPWQDLISGLAGDRVRLVWADTPSGGVDVEPVTLVSRSSVAAVGAERDGAPLDPRRFRMLLTLDGAEPWTEESWAGREIEVGGAVLRVGGEVPRCAAVQRDPRDGGSAVKALTMIADVRGRRSSHDGQTLNMGVYASVVRPGPIAVGDIVTARQ</sequence>
<dbReference type="SUPFAM" id="SSF50800">
    <property type="entry name" value="PK beta-barrel domain-like"/>
    <property type="match status" value="1"/>
</dbReference>
<dbReference type="InterPro" id="IPR011037">
    <property type="entry name" value="Pyrv_Knase-like_insert_dom_sf"/>
</dbReference>
<dbReference type="Pfam" id="PF03473">
    <property type="entry name" value="MOSC"/>
    <property type="match status" value="1"/>
</dbReference>
<protein>
    <submittedName>
        <fullName evidence="2">MOSC domain-containing protein</fullName>
    </submittedName>
</protein>
<evidence type="ECO:0000313" key="2">
    <source>
        <dbReference type="EMBL" id="MBZ5740704.1"/>
    </source>
</evidence>
<reference evidence="2 3" key="1">
    <citation type="submission" date="2021-09" db="EMBL/GenBank/DDBJ databases">
        <title>Whole genome sequence of Nocardioides sp. GBK3QG-3.</title>
        <authorList>
            <person name="Tuo L."/>
        </authorList>
    </citation>
    <scope>NUCLEOTIDE SEQUENCE [LARGE SCALE GENOMIC DNA]</scope>
    <source>
        <strain evidence="2 3">GBK3QG-3</strain>
    </source>
</reference>
<dbReference type="EMBL" id="JAIQZJ010000016">
    <property type="protein sequence ID" value="MBZ5740704.1"/>
    <property type="molecule type" value="Genomic_DNA"/>
</dbReference>